<dbReference type="Proteomes" id="UP000255295">
    <property type="component" value="Unassembled WGS sequence"/>
</dbReference>
<reference evidence="1 2" key="1">
    <citation type="submission" date="2018-06" db="EMBL/GenBank/DDBJ databases">
        <authorList>
            <consortium name="Pathogen Informatics"/>
            <person name="Doyle S."/>
        </authorList>
    </citation>
    <scope>NUCLEOTIDE SEQUENCE [LARGE SCALE GENOMIC DNA]</scope>
    <source>
        <strain evidence="1 2">NCTC10338</strain>
    </source>
</reference>
<organism evidence="1 2">
    <name type="scientific">Lysinibacillus sphaericus</name>
    <name type="common">Bacillus sphaericus</name>
    <dbReference type="NCBI Taxonomy" id="1421"/>
    <lineage>
        <taxon>Bacteria</taxon>
        <taxon>Bacillati</taxon>
        <taxon>Bacillota</taxon>
        <taxon>Bacilli</taxon>
        <taxon>Bacillales</taxon>
        <taxon>Bacillaceae</taxon>
        <taxon>Lysinibacillus</taxon>
    </lineage>
</organism>
<proteinExistence type="predicted"/>
<protein>
    <submittedName>
        <fullName evidence="1">Integrase catalytic subunit</fullName>
    </submittedName>
</protein>
<gene>
    <name evidence="1" type="primary">tnsB</name>
    <name evidence="1" type="ORF">NCTC10338_04511</name>
</gene>
<evidence type="ECO:0000313" key="2">
    <source>
        <dbReference type="Proteomes" id="UP000255295"/>
    </source>
</evidence>
<accession>A0AAJ4ZYX6</accession>
<comment type="caution">
    <text evidence="1">The sequence shown here is derived from an EMBL/GenBank/DDBJ whole genome shotgun (WGS) entry which is preliminary data.</text>
</comment>
<dbReference type="GeneID" id="48274852"/>
<dbReference type="RefSeq" id="WP_024364056.1">
    <property type="nucleotide sequence ID" value="NZ_BJNS01000042.1"/>
</dbReference>
<sequence length="143" mass="16671">MKKGREVKIVEIAAESGLGKTKVKKLLSRYWQRGMNKNAILPNYANSGGRGKTKNLNNDKVGRSRRVTVNGEYRSGINITDEIKTQFEHAINKYYRKANNYSLKNVYHFILRDFYADSKRAIEEQWYTRLITKVLILCMIHVI</sequence>
<name>A0AAJ4ZYX6_LYSSH</name>
<evidence type="ECO:0000313" key="1">
    <source>
        <dbReference type="EMBL" id="SUV19658.1"/>
    </source>
</evidence>
<dbReference type="EMBL" id="UFSZ01000001">
    <property type="protein sequence ID" value="SUV19658.1"/>
    <property type="molecule type" value="Genomic_DNA"/>
</dbReference>
<dbReference type="AlphaFoldDB" id="A0AAJ4ZYX6"/>